<accession>A0A0P8WY37</accession>
<comment type="caution">
    <text evidence="2">The sequence shown here is derived from an EMBL/GenBank/DDBJ whole genome shotgun (WGS) entry which is preliminary data.</text>
</comment>
<protein>
    <submittedName>
        <fullName evidence="2">Uncharacterized protein</fullName>
    </submittedName>
</protein>
<reference evidence="2 3" key="1">
    <citation type="submission" date="2015-09" db="EMBL/GenBank/DDBJ databases">
        <title>Genome sequence of Oxobacter pfennigii DSM 3222.</title>
        <authorList>
            <person name="Poehlein A."/>
            <person name="Bengelsdorf F.R."/>
            <person name="Schiel-Bengelsdorf B."/>
            <person name="Duerre P."/>
            <person name="Daniel R."/>
        </authorList>
    </citation>
    <scope>NUCLEOTIDE SEQUENCE [LARGE SCALE GENOMIC DNA]</scope>
    <source>
        <strain evidence="2 3">DSM 3222</strain>
    </source>
</reference>
<sequence length="177" mass="20682">MVKRKNLLDYYMLAIVAIGIITFATLPSIIGSINYREIDRNVHGYYDALMSQDYEKAYSYVLLYDRGVDMGPEYIYEEGKAIYISRMNKLTQEKGYKVLNASINPEKDSHGQLRYRVELEILIDGEKRKYNEWVKIANMKLYIGSEDIYAPLRDGRMEVRKSYHIEKNGTTGKFVYA</sequence>
<keyword evidence="1" id="KW-1133">Transmembrane helix</keyword>
<dbReference type="STRING" id="36849.OXPF_27270"/>
<evidence type="ECO:0000313" key="3">
    <source>
        <dbReference type="Proteomes" id="UP000050326"/>
    </source>
</evidence>
<dbReference type="AlphaFoldDB" id="A0A0P8WY37"/>
<proteinExistence type="predicted"/>
<dbReference type="EMBL" id="LKET01000039">
    <property type="protein sequence ID" value="KPU43286.1"/>
    <property type="molecule type" value="Genomic_DNA"/>
</dbReference>
<organism evidence="2 3">
    <name type="scientific">Oxobacter pfennigii</name>
    <dbReference type="NCBI Taxonomy" id="36849"/>
    <lineage>
        <taxon>Bacteria</taxon>
        <taxon>Bacillati</taxon>
        <taxon>Bacillota</taxon>
        <taxon>Clostridia</taxon>
        <taxon>Eubacteriales</taxon>
        <taxon>Clostridiaceae</taxon>
        <taxon>Oxobacter</taxon>
    </lineage>
</organism>
<keyword evidence="3" id="KW-1185">Reference proteome</keyword>
<dbReference type="OrthoDB" id="2968547at2"/>
<feature type="transmembrane region" description="Helical" evidence="1">
    <location>
        <begin position="7"/>
        <end position="30"/>
    </location>
</feature>
<keyword evidence="1" id="KW-0812">Transmembrane</keyword>
<dbReference type="RefSeq" id="WP_054875745.1">
    <property type="nucleotide sequence ID" value="NZ_LKET01000039.1"/>
</dbReference>
<keyword evidence="1" id="KW-0472">Membrane</keyword>
<dbReference type="Proteomes" id="UP000050326">
    <property type="component" value="Unassembled WGS sequence"/>
</dbReference>
<evidence type="ECO:0000256" key="1">
    <source>
        <dbReference type="SAM" id="Phobius"/>
    </source>
</evidence>
<gene>
    <name evidence="2" type="ORF">OXPF_27270</name>
</gene>
<evidence type="ECO:0000313" key="2">
    <source>
        <dbReference type="EMBL" id="KPU43286.1"/>
    </source>
</evidence>
<name>A0A0P8WY37_9CLOT</name>